<protein>
    <submittedName>
        <fullName evidence="2">Uncharacterized protein</fullName>
    </submittedName>
</protein>
<evidence type="ECO:0000313" key="3">
    <source>
        <dbReference type="Proteomes" id="UP000195880"/>
    </source>
</evidence>
<name>A0A1Z1WPS6_9ACTN</name>
<feature type="region of interest" description="Disordered" evidence="1">
    <location>
        <begin position="15"/>
        <end position="41"/>
    </location>
</feature>
<dbReference type="AlphaFoldDB" id="A0A1Z1WPS6"/>
<dbReference type="Proteomes" id="UP000195880">
    <property type="component" value="Chromosome"/>
</dbReference>
<accession>A0A1Z1WPS6</accession>
<proteinExistence type="predicted"/>
<dbReference type="EMBL" id="CP021748">
    <property type="protein sequence ID" value="ARX88428.1"/>
    <property type="molecule type" value="Genomic_DNA"/>
</dbReference>
<feature type="compositionally biased region" description="Low complexity" evidence="1">
    <location>
        <begin position="18"/>
        <end position="28"/>
    </location>
</feature>
<reference evidence="2 3" key="1">
    <citation type="submission" date="2017-05" db="EMBL/GenBank/DDBJ databases">
        <title>Streptomyces alboflavus Genome sequencing and assembly.</title>
        <authorList>
            <person name="Wang Y."/>
            <person name="Du B."/>
            <person name="Ding Y."/>
            <person name="Liu H."/>
            <person name="Hou Q."/>
            <person name="Liu K."/>
            <person name="Wang C."/>
            <person name="Yao L."/>
        </authorList>
    </citation>
    <scope>NUCLEOTIDE SEQUENCE [LARGE SCALE GENOMIC DNA]</scope>
    <source>
        <strain evidence="2 3">MDJK44</strain>
    </source>
</reference>
<organism evidence="2 3">
    <name type="scientific">Streptomyces alboflavus</name>
    <dbReference type="NCBI Taxonomy" id="67267"/>
    <lineage>
        <taxon>Bacteria</taxon>
        <taxon>Bacillati</taxon>
        <taxon>Actinomycetota</taxon>
        <taxon>Actinomycetes</taxon>
        <taxon>Kitasatosporales</taxon>
        <taxon>Streptomycetaceae</taxon>
        <taxon>Streptomyces</taxon>
    </lineage>
</organism>
<gene>
    <name evidence="2" type="ORF">SMD44_07915</name>
</gene>
<dbReference type="KEGG" id="salf:SMD44_07915"/>
<evidence type="ECO:0000313" key="2">
    <source>
        <dbReference type="EMBL" id="ARX88428.1"/>
    </source>
</evidence>
<sequence length="41" mass="4188">MSRFTIIIVVVLPQPDGPTSVTSSPSATSKERSSTAVVPSG</sequence>
<evidence type="ECO:0000256" key="1">
    <source>
        <dbReference type="SAM" id="MobiDB-lite"/>
    </source>
</evidence>
<keyword evidence="3" id="KW-1185">Reference proteome</keyword>